<accession>A0A8H6HWR0</accession>
<proteinExistence type="predicted"/>
<keyword evidence="2" id="KW-1185">Reference proteome</keyword>
<dbReference type="AlphaFoldDB" id="A0A8H6HWR0"/>
<reference evidence="1 2" key="1">
    <citation type="submission" date="2020-07" db="EMBL/GenBank/DDBJ databases">
        <title>Comparative genomics of pyrophilous fungi reveals a link between fire events and developmental genes.</title>
        <authorList>
            <consortium name="DOE Joint Genome Institute"/>
            <person name="Steindorff A.S."/>
            <person name="Carver A."/>
            <person name="Calhoun S."/>
            <person name="Stillman K."/>
            <person name="Liu H."/>
            <person name="Lipzen A."/>
            <person name="Pangilinan J."/>
            <person name="Labutti K."/>
            <person name="Bruns T.D."/>
            <person name="Grigoriev I.V."/>
        </authorList>
    </citation>
    <scope>NUCLEOTIDE SEQUENCE [LARGE SCALE GENOMIC DNA]</scope>
    <source>
        <strain evidence="1 2">CBS 144469</strain>
    </source>
</reference>
<dbReference type="OrthoDB" id="10446205at2759"/>
<sequence>MAPSSSSSTTTKGAALKSAKYKALTSARLRRRRQGIDFGEAGLGPNSIRELVADSVRSTRPQFGLQPRTHARLVLISCTTTGASRLREGSAGTASSVNHIFQGAENFVLGDVDIIAAGGNVERHRHEHIHVHIHVSTGRGRRHLAGDSMRHSQATVHEYGTGAETFWARRPTNGGGGMALHSTSGGILAVNDNQSKTAQLLCITFFFDTPLSRSRPVGM</sequence>
<gene>
    <name evidence="1" type="ORF">DFP72DRAFT_898382</name>
</gene>
<comment type="caution">
    <text evidence="1">The sequence shown here is derived from an EMBL/GenBank/DDBJ whole genome shotgun (WGS) entry which is preliminary data.</text>
</comment>
<dbReference type="EMBL" id="JACGCI010000033">
    <property type="protein sequence ID" value="KAF6754633.1"/>
    <property type="molecule type" value="Genomic_DNA"/>
</dbReference>
<evidence type="ECO:0000313" key="2">
    <source>
        <dbReference type="Proteomes" id="UP000521943"/>
    </source>
</evidence>
<protein>
    <submittedName>
        <fullName evidence="1">Uncharacterized protein</fullName>
    </submittedName>
</protein>
<dbReference type="Proteomes" id="UP000521943">
    <property type="component" value="Unassembled WGS sequence"/>
</dbReference>
<name>A0A8H6HWR0_9AGAR</name>
<organism evidence="1 2">
    <name type="scientific">Ephemerocybe angulata</name>
    <dbReference type="NCBI Taxonomy" id="980116"/>
    <lineage>
        <taxon>Eukaryota</taxon>
        <taxon>Fungi</taxon>
        <taxon>Dikarya</taxon>
        <taxon>Basidiomycota</taxon>
        <taxon>Agaricomycotina</taxon>
        <taxon>Agaricomycetes</taxon>
        <taxon>Agaricomycetidae</taxon>
        <taxon>Agaricales</taxon>
        <taxon>Agaricineae</taxon>
        <taxon>Psathyrellaceae</taxon>
        <taxon>Ephemerocybe</taxon>
    </lineage>
</organism>
<evidence type="ECO:0000313" key="1">
    <source>
        <dbReference type="EMBL" id="KAF6754633.1"/>
    </source>
</evidence>